<accession>A0A1E8AYI8</accession>
<sequence>MHSMQPGQTYDITDAYVGMSDKVQTHVIVHRLTEKQQKNVYKIKLFERKRKE</sequence>
<evidence type="ECO:0008006" key="3">
    <source>
        <dbReference type="Google" id="ProtNLM"/>
    </source>
</evidence>
<protein>
    <recommendedName>
        <fullName evidence="3">Transposase</fullName>
    </recommendedName>
</protein>
<gene>
    <name evidence="1" type="ORF">BWGOE8_58940</name>
</gene>
<evidence type="ECO:0000313" key="2">
    <source>
        <dbReference type="Proteomes" id="UP000175706"/>
    </source>
</evidence>
<name>A0A1E8AYI8_BACMY</name>
<evidence type="ECO:0000313" key="1">
    <source>
        <dbReference type="EMBL" id="OFD69885.1"/>
    </source>
</evidence>
<reference evidence="1 2" key="1">
    <citation type="submission" date="2016-05" db="EMBL/GenBank/DDBJ databases">
        <title>Bacillus thuringiensis and Bacillus weihenstephanensis as novel biocontrol agents of wilt causing Verticillium species.</title>
        <authorList>
            <person name="Hollensteiner J."/>
            <person name="Wemheuer F."/>
            <person name="Harting R."/>
            <person name="Kolarzyk A."/>
            <person name="Diaz-Valerio S."/>
            <person name="Poehlein A."/>
            <person name="Brzuszkiewicz E."/>
            <person name="Nesemann K."/>
            <person name="Braus-Stromeyer S."/>
            <person name="Braus G."/>
            <person name="Daniel R."/>
            <person name="Liesegang H."/>
        </authorList>
    </citation>
    <scope>NUCLEOTIDE SEQUENCE [LARGE SCALE GENOMIC DNA]</scope>
    <source>
        <strain evidence="1 2">GOE8</strain>
    </source>
</reference>
<dbReference type="EMBL" id="LXLT01000122">
    <property type="protein sequence ID" value="OFD69885.1"/>
    <property type="molecule type" value="Genomic_DNA"/>
</dbReference>
<comment type="caution">
    <text evidence="1">The sequence shown here is derived from an EMBL/GenBank/DDBJ whole genome shotgun (WGS) entry which is preliminary data.</text>
</comment>
<dbReference type="AlphaFoldDB" id="A0A1E8AYI8"/>
<proteinExistence type="predicted"/>
<dbReference type="Proteomes" id="UP000175706">
    <property type="component" value="Unassembled WGS sequence"/>
</dbReference>
<organism evidence="1 2">
    <name type="scientific">Bacillus mycoides</name>
    <dbReference type="NCBI Taxonomy" id="1405"/>
    <lineage>
        <taxon>Bacteria</taxon>
        <taxon>Bacillati</taxon>
        <taxon>Bacillota</taxon>
        <taxon>Bacilli</taxon>
        <taxon>Bacillales</taxon>
        <taxon>Bacillaceae</taxon>
        <taxon>Bacillus</taxon>
        <taxon>Bacillus cereus group</taxon>
    </lineage>
</organism>